<dbReference type="InterPro" id="IPR049240">
    <property type="entry name" value="DUF6875"/>
</dbReference>
<reference evidence="2 3" key="1">
    <citation type="submission" date="2020-08" db="EMBL/GenBank/DDBJ databases">
        <title>Genomic Encyclopedia of Type Strains, Phase IV (KMG-IV): sequencing the most valuable type-strain genomes for metagenomic binning, comparative biology and taxonomic classification.</title>
        <authorList>
            <person name="Goeker M."/>
        </authorList>
    </citation>
    <scope>NUCLEOTIDE SEQUENCE [LARGE SCALE GENOMIC DNA]</scope>
    <source>
        <strain evidence="2 3">DSM 22198</strain>
    </source>
</reference>
<comment type="caution">
    <text evidence="2">The sequence shown here is derived from an EMBL/GenBank/DDBJ whole genome shotgun (WGS) entry which is preliminary data.</text>
</comment>
<accession>A0A7X0EF38</accession>
<dbReference type="RefSeq" id="WP_184807067.1">
    <property type="nucleotide sequence ID" value="NZ_JACIIZ010000018.1"/>
</dbReference>
<protein>
    <recommendedName>
        <fullName evidence="1">DUF6875 domain-containing protein</fullName>
    </recommendedName>
</protein>
<organism evidence="2 3">
    <name type="scientific">Nitrospirillum iridis</name>
    <dbReference type="NCBI Taxonomy" id="765888"/>
    <lineage>
        <taxon>Bacteria</taxon>
        <taxon>Pseudomonadati</taxon>
        <taxon>Pseudomonadota</taxon>
        <taxon>Alphaproteobacteria</taxon>
        <taxon>Rhodospirillales</taxon>
        <taxon>Azospirillaceae</taxon>
        <taxon>Nitrospirillum</taxon>
    </lineage>
</organism>
<name>A0A7X0EF38_9PROT</name>
<proteinExistence type="predicted"/>
<feature type="domain" description="DUF6875" evidence="1">
    <location>
        <begin position="34"/>
        <end position="200"/>
    </location>
</feature>
<evidence type="ECO:0000259" key="1">
    <source>
        <dbReference type="Pfam" id="PF21780"/>
    </source>
</evidence>
<evidence type="ECO:0000313" key="3">
    <source>
        <dbReference type="Proteomes" id="UP000539175"/>
    </source>
</evidence>
<dbReference type="AlphaFoldDB" id="A0A7X0EF38"/>
<dbReference type="EMBL" id="JACIIZ010000018">
    <property type="protein sequence ID" value="MBB6254533.1"/>
    <property type="molecule type" value="Genomic_DNA"/>
</dbReference>
<dbReference type="Pfam" id="PF21780">
    <property type="entry name" value="DUF6875"/>
    <property type="match status" value="1"/>
</dbReference>
<gene>
    <name evidence="2" type="ORF">FHS74_005123</name>
</gene>
<dbReference type="Proteomes" id="UP000539175">
    <property type="component" value="Unassembled WGS sequence"/>
</dbReference>
<sequence>MTTSGNLRSLSEILELSAATLGDPPDHAEGSLLKCVARWARAYLCEPHAELGRTGPVCPWSPTSMEFDLFMMTELPCDGMSDAQIEQDILALIPRFQAIPLRKPSQSQFRTIVAVLHGLTPNERVAKLHSALKPAFLDAGLMLGEFYDSCDKRGIRNSAFRPLRSPVPLLVIREMLEVDLAFLSDDVRFIRAYLKAHPKQGHIMIQQTLSGTAQLPLPPEQREILQAFLAEAEQRPHRGAK</sequence>
<keyword evidence="3" id="KW-1185">Reference proteome</keyword>
<evidence type="ECO:0000313" key="2">
    <source>
        <dbReference type="EMBL" id="MBB6254533.1"/>
    </source>
</evidence>